<sequence>MLRGIRAVLRRTFCRGQGSRSRLAKKAVMPSLASGARCGYSEVVVGGYVRAGGRRPRAGLSLLAGVFSYFPIRKKVFAPRRFRFHEFFLAMKVLQLDAKSQAELAQINKAISKSKKVVVLTGAGISCSAGIPDFRSAHGLYNQAKRSDKQQSIVRGKDLFDISLFRNDESITLFCKFMQQLYTKTCTARPTKTHWFIRRLKKHGKLLKCYTQNIDGLERHCDLRTGVDTNWKELDVVQLHGDLNRLSCTMCSSRFAWDDENSDTLREGELPDCPNCMAKYRERAELGKRASRSAVGVLRPDIVLYGEHHPHADSLARGLTSDMAKNPNLLIIFGTSLKVDGVRKLVRQLSRRIHERQDGKVIFINDCEVSPSAWDKVIDYQIKSDCDEWCEYIEKQIPALFEEPEETSVYFTPPSTPAKKRVVDVQNILTEPMSSKPITALRNVTNTSITDTSGLRAGEKRGYELPSPEFSPVKRRRA</sequence>
<keyword evidence="4" id="KW-0479">Metal-binding</keyword>
<dbReference type="PANTHER" id="PTHR11085">
    <property type="entry name" value="NAD-DEPENDENT PROTEIN DEACYLASE SIRTUIN-5, MITOCHONDRIAL-RELATED"/>
    <property type="match status" value="1"/>
</dbReference>
<name>A0AAN6DC02_PICAN</name>
<dbReference type="GO" id="GO:0017136">
    <property type="term" value="F:histone deacetylase activity, NAD-dependent"/>
    <property type="evidence" value="ECO:0007669"/>
    <property type="project" value="TreeGrafter"/>
</dbReference>
<comment type="similarity">
    <text evidence="1">Belongs to the sirtuin family. Class I subfamily.</text>
</comment>
<dbReference type="InterPro" id="IPR003000">
    <property type="entry name" value="Sirtuin"/>
</dbReference>
<dbReference type="PROSITE" id="PS50305">
    <property type="entry name" value="SIRTUIN"/>
    <property type="match status" value="1"/>
</dbReference>
<dbReference type="GeneID" id="66129081"/>
<keyword evidence="3" id="KW-0520">NAD</keyword>
<evidence type="ECO:0000256" key="2">
    <source>
        <dbReference type="ARBA" id="ARBA00022679"/>
    </source>
</evidence>
<evidence type="ECO:0000256" key="5">
    <source>
        <dbReference type="SAM" id="MobiDB-lite"/>
    </source>
</evidence>
<organism evidence="7 8">
    <name type="scientific">Pichia angusta</name>
    <name type="common">Yeast</name>
    <name type="synonym">Hansenula polymorpha</name>
    <dbReference type="NCBI Taxonomy" id="870730"/>
    <lineage>
        <taxon>Eukaryota</taxon>
        <taxon>Fungi</taxon>
        <taxon>Dikarya</taxon>
        <taxon>Ascomycota</taxon>
        <taxon>Saccharomycotina</taxon>
        <taxon>Pichiomycetes</taxon>
        <taxon>Pichiales</taxon>
        <taxon>Pichiaceae</taxon>
        <taxon>Ogataea</taxon>
    </lineage>
</organism>
<dbReference type="SUPFAM" id="SSF52467">
    <property type="entry name" value="DHS-like NAD/FAD-binding domain"/>
    <property type="match status" value="1"/>
</dbReference>
<evidence type="ECO:0000313" key="7">
    <source>
        <dbReference type="EMBL" id="KAG7816064.1"/>
    </source>
</evidence>
<comment type="caution">
    <text evidence="7">The sequence shown here is derived from an EMBL/GenBank/DDBJ whole genome shotgun (WGS) entry which is preliminary data.</text>
</comment>
<feature type="binding site" evidence="4">
    <location>
        <position position="248"/>
    </location>
    <ligand>
        <name>Zn(2+)</name>
        <dbReference type="ChEBI" id="CHEBI:29105"/>
    </ligand>
</feature>
<dbReference type="InterPro" id="IPR026590">
    <property type="entry name" value="Ssirtuin_cat_dom"/>
</dbReference>
<feature type="binding site" evidence="4">
    <location>
        <position position="276"/>
    </location>
    <ligand>
        <name>Zn(2+)</name>
        <dbReference type="ChEBI" id="CHEBI:29105"/>
    </ligand>
</feature>
<evidence type="ECO:0000313" key="8">
    <source>
        <dbReference type="Proteomes" id="UP001196530"/>
    </source>
</evidence>
<dbReference type="CDD" id="cd01407">
    <property type="entry name" value="SIR2-fam"/>
    <property type="match status" value="1"/>
</dbReference>
<dbReference type="GO" id="GO:0005634">
    <property type="term" value="C:nucleus"/>
    <property type="evidence" value="ECO:0007669"/>
    <property type="project" value="TreeGrafter"/>
</dbReference>
<dbReference type="Gene3D" id="3.40.50.1220">
    <property type="entry name" value="TPP-binding domain"/>
    <property type="match status" value="1"/>
</dbReference>
<evidence type="ECO:0000259" key="6">
    <source>
        <dbReference type="PROSITE" id="PS50305"/>
    </source>
</evidence>
<dbReference type="GO" id="GO:0046872">
    <property type="term" value="F:metal ion binding"/>
    <property type="evidence" value="ECO:0007669"/>
    <property type="project" value="UniProtKB-KW"/>
</dbReference>
<dbReference type="InterPro" id="IPR029035">
    <property type="entry name" value="DHS-like_NAD/FAD-binding_dom"/>
</dbReference>
<dbReference type="Gene3D" id="3.30.1600.10">
    <property type="entry name" value="SIR2/SIRT2 'Small Domain"/>
    <property type="match status" value="1"/>
</dbReference>
<accession>A0AAN6DC02</accession>
<dbReference type="PANTHER" id="PTHR11085:SF8">
    <property type="entry name" value="NAD-DEPENDENT HISTONE DEACETYLASE HST3"/>
    <property type="match status" value="1"/>
</dbReference>
<feature type="compositionally biased region" description="Polar residues" evidence="5">
    <location>
        <begin position="442"/>
        <end position="453"/>
    </location>
</feature>
<keyword evidence="4" id="KW-0862">Zinc</keyword>
<gene>
    <name evidence="7" type="ORF">KL928_005030</name>
</gene>
<keyword evidence="2" id="KW-0808">Transferase</keyword>
<dbReference type="Pfam" id="PF02146">
    <property type="entry name" value="SIR2"/>
    <property type="match status" value="1"/>
</dbReference>
<feature type="binding site" evidence="4">
    <location>
        <position position="273"/>
    </location>
    <ligand>
        <name>Zn(2+)</name>
        <dbReference type="ChEBI" id="CHEBI:29105"/>
    </ligand>
</feature>
<reference evidence="7" key="1">
    <citation type="journal article" date="2021" name="G3 (Bethesda)">
        <title>Genomic diversity, chromosomal rearrangements, and interspecies hybridization in the ogataea polymorpha species complex.</title>
        <authorList>
            <person name="Hanson S.J."/>
            <person name="Cinneide E.O."/>
            <person name="Salzberg L.I."/>
            <person name="Wolfe K.H."/>
            <person name="McGowan J."/>
            <person name="Fitzpatrick D.A."/>
            <person name="Matlin K."/>
        </authorList>
    </citation>
    <scope>NUCLEOTIDE SEQUENCE</scope>
    <source>
        <strain evidence="7">61-244</strain>
    </source>
</reference>
<feature type="region of interest" description="Disordered" evidence="5">
    <location>
        <begin position="442"/>
        <end position="478"/>
    </location>
</feature>
<dbReference type="GO" id="GO:0070403">
    <property type="term" value="F:NAD+ binding"/>
    <property type="evidence" value="ECO:0007669"/>
    <property type="project" value="InterPro"/>
</dbReference>
<feature type="active site" description="Proton acceptor" evidence="4">
    <location>
        <position position="240"/>
    </location>
</feature>
<dbReference type="InterPro" id="IPR050134">
    <property type="entry name" value="NAD-dep_sirtuin_deacylases"/>
</dbReference>
<dbReference type="EMBL" id="JAHLUX010000012">
    <property type="protein sequence ID" value="KAG7816064.1"/>
    <property type="molecule type" value="Genomic_DNA"/>
</dbReference>
<dbReference type="AlphaFoldDB" id="A0AAN6DC02"/>
<evidence type="ECO:0000256" key="3">
    <source>
        <dbReference type="ARBA" id="ARBA00023027"/>
    </source>
</evidence>
<feature type="domain" description="Deacetylase sirtuin-type" evidence="6">
    <location>
        <begin position="94"/>
        <end position="431"/>
    </location>
</feature>
<dbReference type="InterPro" id="IPR026591">
    <property type="entry name" value="Sirtuin_cat_small_dom_sf"/>
</dbReference>
<dbReference type="RefSeq" id="XP_043057617.1">
    <property type="nucleotide sequence ID" value="XM_043205795.1"/>
</dbReference>
<dbReference type="Proteomes" id="UP001196530">
    <property type="component" value="Unassembled WGS sequence"/>
</dbReference>
<protein>
    <recommendedName>
        <fullName evidence="6">Deacetylase sirtuin-type domain-containing protein</fullName>
    </recommendedName>
</protein>
<proteinExistence type="inferred from homology"/>
<feature type="binding site" evidence="4">
    <location>
        <position position="251"/>
    </location>
    <ligand>
        <name>Zn(2+)</name>
        <dbReference type="ChEBI" id="CHEBI:29105"/>
    </ligand>
</feature>
<evidence type="ECO:0000256" key="1">
    <source>
        <dbReference type="ARBA" id="ARBA00006924"/>
    </source>
</evidence>
<evidence type="ECO:0000256" key="4">
    <source>
        <dbReference type="PROSITE-ProRule" id="PRU00236"/>
    </source>
</evidence>